<evidence type="ECO:0000313" key="11">
    <source>
        <dbReference type="Proteomes" id="UP000799423"/>
    </source>
</evidence>
<dbReference type="EMBL" id="MU006317">
    <property type="protein sequence ID" value="KAF2848581.1"/>
    <property type="molecule type" value="Genomic_DNA"/>
</dbReference>
<dbReference type="GO" id="GO:0030791">
    <property type="term" value="F:arsenite methyltransferase activity"/>
    <property type="evidence" value="ECO:0007669"/>
    <property type="project" value="UniProtKB-EC"/>
</dbReference>
<keyword evidence="10" id="KW-0489">Methyltransferase</keyword>
<keyword evidence="11" id="KW-1185">Reference proteome</keyword>
<evidence type="ECO:0000259" key="9">
    <source>
        <dbReference type="Pfam" id="PF13847"/>
    </source>
</evidence>
<comment type="catalytic activity">
    <reaction evidence="7">
        <text>arsenic triglutathione + 2 [thioredoxin]-dithiol + 2 S-adenosyl-L-methionine + H2O = dimethylarsinous acid + 2 [thioredoxin]-disulfide + 3 glutathione + 2 S-adenosyl-L-homocysteine + 2 H(+)</text>
        <dbReference type="Rhea" id="RHEA:69464"/>
        <dbReference type="Rhea" id="RHEA-COMP:10698"/>
        <dbReference type="Rhea" id="RHEA-COMP:10700"/>
        <dbReference type="ChEBI" id="CHEBI:15377"/>
        <dbReference type="ChEBI" id="CHEBI:15378"/>
        <dbReference type="ChEBI" id="CHEBI:23808"/>
        <dbReference type="ChEBI" id="CHEBI:29950"/>
        <dbReference type="ChEBI" id="CHEBI:50058"/>
        <dbReference type="ChEBI" id="CHEBI:57856"/>
        <dbReference type="ChEBI" id="CHEBI:57925"/>
        <dbReference type="ChEBI" id="CHEBI:59789"/>
        <dbReference type="ChEBI" id="CHEBI:183640"/>
        <dbReference type="EC" id="2.1.1.137"/>
    </reaction>
</comment>
<reference evidence="10" key="1">
    <citation type="submission" date="2020-01" db="EMBL/GenBank/DDBJ databases">
        <authorList>
            <consortium name="DOE Joint Genome Institute"/>
            <person name="Haridas S."/>
            <person name="Albert R."/>
            <person name="Binder M."/>
            <person name="Bloem J."/>
            <person name="Labutti K."/>
            <person name="Salamov A."/>
            <person name="Andreopoulos B."/>
            <person name="Baker S.E."/>
            <person name="Barry K."/>
            <person name="Bills G."/>
            <person name="Bluhm B.H."/>
            <person name="Cannon C."/>
            <person name="Castanera R."/>
            <person name="Culley D.E."/>
            <person name="Daum C."/>
            <person name="Ezra D."/>
            <person name="Gonzalez J.B."/>
            <person name="Henrissat B."/>
            <person name="Kuo A."/>
            <person name="Liang C."/>
            <person name="Lipzen A."/>
            <person name="Lutzoni F."/>
            <person name="Magnuson J."/>
            <person name="Mondo S."/>
            <person name="Nolan M."/>
            <person name="Ohm R."/>
            <person name="Pangilinan J."/>
            <person name="Park H.-J."/>
            <person name="Ramirez L."/>
            <person name="Alfaro M."/>
            <person name="Sun H."/>
            <person name="Tritt A."/>
            <person name="Yoshinaga Y."/>
            <person name="Zwiers L.-H."/>
            <person name="Turgeon B.G."/>
            <person name="Goodwin S.B."/>
            <person name="Spatafora J.W."/>
            <person name="Crous P.W."/>
            <person name="Grigoriev I.V."/>
        </authorList>
    </citation>
    <scope>NUCLEOTIDE SEQUENCE</scope>
    <source>
        <strain evidence="10">IPT5</strain>
    </source>
</reference>
<dbReference type="OrthoDB" id="66144at2759"/>
<gene>
    <name evidence="10" type="ORF">T440DRAFT_509460</name>
</gene>
<evidence type="ECO:0000256" key="1">
    <source>
        <dbReference type="ARBA" id="ARBA00022679"/>
    </source>
</evidence>
<sequence length="297" mass="31507">MDPDSIYDQVHARYSASALSATSPNHAKAIAQAFGYSAEELCSIPTASNLGLSCGNPLAIASLQDGETVIDLGCGAGFDVFLAAKRVTSRGKVIGVDINQDMLSKAHHNASKSQTTNISFIHSNITSIPSLPPLIADVIISNCVINLVPAAEKPLVFQEMYRLLKPGGRVAVSDILVRKELSGELRRNMAAYVGCVAGAGTKEEYEGWLGEAGFRDVLVVDAGCDLNLYTRGENEEGACCEEEGSYDADAATKDEGLSCCGSTQSCDGGVAEDMRRDLRDIDLNEWAGSFKIFAVKG</sequence>
<evidence type="ECO:0000313" key="10">
    <source>
        <dbReference type="EMBL" id="KAF2848581.1"/>
    </source>
</evidence>
<dbReference type="Proteomes" id="UP000799423">
    <property type="component" value="Unassembled WGS sequence"/>
</dbReference>
<dbReference type="InterPro" id="IPR026669">
    <property type="entry name" value="Arsenite_MeTrfase-like"/>
</dbReference>
<name>A0A6A7AZ64_9PLEO</name>
<dbReference type="SUPFAM" id="SSF53335">
    <property type="entry name" value="S-adenosyl-L-methionine-dependent methyltransferases"/>
    <property type="match status" value="1"/>
</dbReference>
<evidence type="ECO:0000256" key="4">
    <source>
        <dbReference type="ARBA" id="ARBA00034521"/>
    </source>
</evidence>
<dbReference type="Pfam" id="PF13847">
    <property type="entry name" value="Methyltransf_31"/>
    <property type="match status" value="1"/>
</dbReference>
<dbReference type="InterPro" id="IPR029063">
    <property type="entry name" value="SAM-dependent_MTases_sf"/>
</dbReference>
<dbReference type="GO" id="GO:0032259">
    <property type="term" value="P:methylation"/>
    <property type="evidence" value="ECO:0007669"/>
    <property type="project" value="UniProtKB-KW"/>
</dbReference>
<comment type="similarity">
    <text evidence="3">Belongs to the methyltransferase superfamily. Arsenite methyltransferase family.</text>
</comment>
<comment type="catalytic activity">
    <reaction evidence="6">
        <text>arsenic triglutathione + [thioredoxin]-dithiol + S-adenosyl-L-methionine + 2 H2O = methylarsonous acid + [thioredoxin]-disulfide + 3 glutathione + S-adenosyl-L-homocysteine + H(+)</text>
        <dbReference type="Rhea" id="RHEA:69460"/>
        <dbReference type="Rhea" id="RHEA-COMP:10698"/>
        <dbReference type="Rhea" id="RHEA-COMP:10700"/>
        <dbReference type="ChEBI" id="CHEBI:15377"/>
        <dbReference type="ChEBI" id="CHEBI:15378"/>
        <dbReference type="ChEBI" id="CHEBI:17826"/>
        <dbReference type="ChEBI" id="CHEBI:29950"/>
        <dbReference type="ChEBI" id="CHEBI:50058"/>
        <dbReference type="ChEBI" id="CHEBI:57856"/>
        <dbReference type="ChEBI" id="CHEBI:57925"/>
        <dbReference type="ChEBI" id="CHEBI:59789"/>
        <dbReference type="ChEBI" id="CHEBI:183640"/>
        <dbReference type="EC" id="2.1.1.137"/>
    </reaction>
</comment>
<evidence type="ECO:0000256" key="7">
    <source>
        <dbReference type="ARBA" id="ARBA00047943"/>
    </source>
</evidence>
<evidence type="ECO:0000256" key="3">
    <source>
        <dbReference type="ARBA" id="ARBA00034487"/>
    </source>
</evidence>
<evidence type="ECO:0000256" key="6">
    <source>
        <dbReference type="ARBA" id="ARBA00047941"/>
    </source>
</evidence>
<feature type="domain" description="Methyltransferase" evidence="9">
    <location>
        <begin position="64"/>
        <end position="213"/>
    </location>
</feature>
<dbReference type="PANTHER" id="PTHR43675:SF8">
    <property type="entry name" value="ARSENITE METHYLTRANSFERASE"/>
    <property type="match status" value="1"/>
</dbReference>
<evidence type="ECO:0000256" key="2">
    <source>
        <dbReference type="ARBA" id="ARBA00022691"/>
    </source>
</evidence>
<evidence type="ECO:0000256" key="5">
    <source>
        <dbReference type="ARBA" id="ARBA00034545"/>
    </source>
</evidence>
<keyword evidence="2" id="KW-0949">S-adenosyl-L-methionine</keyword>
<dbReference type="CDD" id="cd02440">
    <property type="entry name" value="AdoMet_MTases"/>
    <property type="match status" value="1"/>
</dbReference>
<protein>
    <recommendedName>
        <fullName evidence="5">Arsenite methyltransferase</fullName>
        <ecNumber evidence="4">2.1.1.137</ecNumber>
    </recommendedName>
</protein>
<organism evidence="10 11">
    <name type="scientific">Plenodomus tracheiphilus IPT5</name>
    <dbReference type="NCBI Taxonomy" id="1408161"/>
    <lineage>
        <taxon>Eukaryota</taxon>
        <taxon>Fungi</taxon>
        <taxon>Dikarya</taxon>
        <taxon>Ascomycota</taxon>
        <taxon>Pezizomycotina</taxon>
        <taxon>Dothideomycetes</taxon>
        <taxon>Pleosporomycetidae</taxon>
        <taxon>Pleosporales</taxon>
        <taxon>Pleosporineae</taxon>
        <taxon>Leptosphaeriaceae</taxon>
        <taxon>Plenodomus</taxon>
    </lineage>
</organism>
<dbReference type="EC" id="2.1.1.137" evidence="4"/>
<accession>A0A6A7AZ64</accession>
<keyword evidence="1" id="KW-0808">Transferase</keyword>
<comment type="catalytic activity">
    <reaction evidence="8">
        <text>arsenic triglutathione + 3 [thioredoxin]-dithiol + 3 S-adenosyl-L-methionine = trimethylarsine + 3 [thioredoxin]-disulfide + 3 glutathione + 3 S-adenosyl-L-homocysteine + 3 H(+)</text>
        <dbReference type="Rhea" id="RHEA:69432"/>
        <dbReference type="Rhea" id="RHEA-COMP:10698"/>
        <dbReference type="Rhea" id="RHEA-COMP:10700"/>
        <dbReference type="ChEBI" id="CHEBI:15378"/>
        <dbReference type="ChEBI" id="CHEBI:27130"/>
        <dbReference type="ChEBI" id="CHEBI:29950"/>
        <dbReference type="ChEBI" id="CHEBI:50058"/>
        <dbReference type="ChEBI" id="CHEBI:57856"/>
        <dbReference type="ChEBI" id="CHEBI:57925"/>
        <dbReference type="ChEBI" id="CHEBI:59789"/>
        <dbReference type="ChEBI" id="CHEBI:183640"/>
        <dbReference type="EC" id="2.1.1.137"/>
    </reaction>
</comment>
<dbReference type="InterPro" id="IPR025714">
    <property type="entry name" value="Methyltranfer_dom"/>
</dbReference>
<dbReference type="PANTHER" id="PTHR43675">
    <property type="entry name" value="ARSENITE METHYLTRANSFERASE"/>
    <property type="match status" value="1"/>
</dbReference>
<proteinExistence type="inferred from homology"/>
<evidence type="ECO:0000256" key="8">
    <source>
        <dbReference type="ARBA" id="ARBA00048428"/>
    </source>
</evidence>
<dbReference type="AlphaFoldDB" id="A0A6A7AZ64"/>
<dbReference type="Gene3D" id="3.40.50.150">
    <property type="entry name" value="Vaccinia Virus protein VP39"/>
    <property type="match status" value="1"/>
</dbReference>